<dbReference type="EMBL" id="SBHS01000098">
    <property type="protein sequence ID" value="TWU70438.1"/>
    <property type="molecule type" value="Genomic_DNA"/>
</dbReference>
<sequence>MSISNSACNPIKYDRLTLIGYGGSAIVYGIDESTVLKEYFDETDEGIMIECNALGRLGSHSNIVQCLGKPNKRSIILERGEPLIRSTTEADIDQKLRWIGDAAIGLQYMHHKGIIHADFGCSNMILIENRVKIIDFGGCSIDGDEALAGYNWYNCRVKTSPNLETDIFAFGCAVFEILSGKPPYHELEACPDRDNMVQNLYAAGRFPEINDLPLREIMLGCWHGTFRSMEEVVRILDEACPLPKDSGNRTSLITRMINQLRTYFRPTSAWATRQIQRRTSHRKG</sequence>
<comment type="caution">
    <text evidence="6">The sequence shown here is derived from an EMBL/GenBank/DDBJ whole genome shotgun (WGS) entry which is preliminary data.</text>
</comment>
<name>A0A5C6G1S8_METRR</name>
<dbReference type="PROSITE" id="PS50011">
    <property type="entry name" value="PROTEIN_KINASE_DOM"/>
    <property type="match status" value="1"/>
</dbReference>
<keyword evidence="3" id="KW-0418">Kinase</keyword>
<keyword evidence="2" id="KW-0547">Nucleotide-binding</keyword>
<keyword evidence="4" id="KW-0067">ATP-binding</keyword>
<evidence type="ECO:0000256" key="2">
    <source>
        <dbReference type="ARBA" id="ARBA00022741"/>
    </source>
</evidence>
<evidence type="ECO:0000313" key="7">
    <source>
        <dbReference type="Proteomes" id="UP000317257"/>
    </source>
</evidence>
<accession>A0A5C6G1S8</accession>
<keyword evidence="1" id="KW-0808">Transferase</keyword>
<evidence type="ECO:0000259" key="5">
    <source>
        <dbReference type="PROSITE" id="PS50011"/>
    </source>
</evidence>
<dbReference type="InterPro" id="IPR051681">
    <property type="entry name" value="Ser/Thr_Kinases-Pseudokinases"/>
</dbReference>
<organism evidence="6 7">
    <name type="scientific">Metarhizium rileyi (strain RCEF 4871)</name>
    <name type="common">Nomuraea rileyi</name>
    <dbReference type="NCBI Taxonomy" id="1649241"/>
    <lineage>
        <taxon>Eukaryota</taxon>
        <taxon>Fungi</taxon>
        <taxon>Dikarya</taxon>
        <taxon>Ascomycota</taxon>
        <taxon>Pezizomycotina</taxon>
        <taxon>Sordariomycetes</taxon>
        <taxon>Hypocreomycetidae</taxon>
        <taxon>Hypocreales</taxon>
        <taxon>Clavicipitaceae</taxon>
        <taxon>Metarhizium</taxon>
    </lineage>
</organism>
<dbReference type="Pfam" id="PF00069">
    <property type="entry name" value="Pkinase"/>
    <property type="match status" value="1"/>
</dbReference>
<dbReference type="GO" id="GO:0005524">
    <property type="term" value="F:ATP binding"/>
    <property type="evidence" value="ECO:0007669"/>
    <property type="project" value="UniProtKB-KW"/>
</dbReference>
<dbReference type="PANTHER" id="PTHR44329:SF288">
    <property type="entry name" value="MITOGEN-ACTIVATED PROTEIN KINASE KINASE KINASE 20"/>
    <property type="match status" value="1"/>
</dbReference>
<evidence type="ECO:0000256" key="4">
    <source>
        <dbReference type="ARBA" id="ARBA00022840"/>
    </source>
</evidence>
<evidence type="ECO:0000313" key="6">
    <source>
        <dbReference type="EMBL" id="TWU70438.1"/>
    </source>
</evidence>
<dbReference type="InterPro" id="IPR000719">
    <property type="entry name" value="Prot_kinase_dom"/>
</dbReference>
<gene>
    <name evidence="6" type="ORF">ED733_000090</name>
</gene>
<proteinExistence type="predicted"/>
<dbReference type="Gene3D" id="1.10.510.10">
    <property type="entry name" value="Transferase(Phosphotransferase) domain 1"/>
    <property type="match status" value="1"/>
</dbReference>
<evidence type="ECO:0000256" key="3">
    <source>
        <dbReference type="ARBA" id="ARBA00022777"/>
    </source>
</evidence>
<dbReference type="AlphaFoldDB" id="A0A5C6G1S8"/>
<protein>
    <recommendedName>
        <fullName evidence="5">Protein kinase domain-containing protein</fullName>
    </recommendedName>
</protein>
<dbReference type="SUPFAM" id="SSF56112">
    <property type="entry name" value="Protein kinase-like (PK-like)"/>
    <property type="match status" value="1"/>
</dbReference>
<dbReference type="InterPro" id="IPR011009">
    <property type="entry name" value="Kinase-like_dom_sf"/>
</dbReference>
<dbReference type="GO" id="GO:0004674">
    <property type="term" value="F:protein serine/threonine kinase activity"/>
    <property type="evidence" value="ECO:0007669"/>
    <property type="project" value="TreeGrafter"/>
</dbReference>
<evidence type="ECO:0000256" key="1">
    <source>
        <dbReference type="ARBA" id="ARBA00022679"/>
    </source>
</evidence>
<dbReference type="Proteomes" id="UP000317257">
    <property type="component" value="Unassembled WGS sequence"/>
</dbReference>
<feature type="domain" description="Protein kinase" evidence="5">
    <location>
        <begin position="13"/>
        <end position="264"/>
    </location>
</feature>
<reference evidence="7" key="1">
    <citation type="submission" date="2018-12" db="EMBL/GenBank/DDBJ databases">
        <title>The complete genome of Metarhizium rileyi, a key fungal pathogen of Lepidoptera.</title>
        <authorList>
            <person name="Binneck E."/>
            <person name="Lastra C.C.L."/>
            <person name="Sosa-Gomez D.R."/>
        </authorList>
    </citation>
    <scope>NUCLEOTIDE SEQUENCE [LARGE SCALE GENOMIC DNA]</scope>
    <source>
        <strain evidence="7">Cep018-CH2</strain>
    </source>
</reference>
<dbReference type="PANTHER" id="PTHR44329">
    <property type="entry name" value="SERINE/THREONINE-PROTEIN KINASE TNNI3K-RELATED"/>
    <property type="match status" value="1"/>
</dbReference>